<feature type="binding site" evidence="31">
    <location>
        <position position="324"/>
    </location>
    <ligand>
        <name>Mg(2+)</name>
        <dbReference type="ChEBI" id="CHEBI:18420"/>
        <label>1</label>
        <note>catalytic</note>
    </ligand>
</feature>
<proteinExistence type="inferred from homology"/>
<dbReference type="EC" id="4.6.1.1" evidence="29"/>
<evidence type="ECO:0000256" key="2">
    <source>
        <dbReference type="ARBA" id="ARBA00001936"/>
    </source>
</evidence>
<evidence type="ECO:0000256" key="33">
    <source>
        <dbReference type="SAM" id="Coils"/>
    </source>
</evidence>
<keyword evidence="13 29" id="KW-0479">Metal-binding</keyword>
<evidence type="ECO:0000256" key="16">
    <source>
        <dbReference type="ARBA" id="ARBA00022741"/>
    </source>
</evidence>
<evidence type="ECO:0000256" key="14">
    <source>
        <dbReference type="ARBA" id="ARBA00022725"/>
    </source>
</evidence>
<feature type="binding site" evidence="31">
    <location>
        <position position="324"/>
    </location>
    <ligand>
        <name>Mg(2+)</name>
        <dbReference type="ChEBI" id="CHEBI:18420"/>
        <label>2</label>
        <note>catalytic</note>
    </ligand>
</feature>
<feature type="binding site" evidence="30">
    <location>
        <position position="412"/>
    </location>
    <ligand>
        <name>ATP</name>
        <dbReference type="ChEBI" id="CHEBI:30616"/>
    </ligand>
</feature>
<evidence type="ECO:0000256" key="9">
    <source>
        <dbReference type="ARBA" id="ARBA00022499"/>
    </source>
</evidence>
<keyword evidence="20" id="KW-0112">Calmodulin-binding</keyword>
<evidence type="ECO:0000256" key="27">
    <source>
        <dbReference type="ARBA" id="ARBA00023239"/>
    </source>
</evidence>
<feature type="transmembrane region" description="Helical" evidence="34">
    <location>
        <begin position="141"/>
        <end position="157"/>
    </location>
</feature>
<comment type="subcellular location">
    <subcellularLocation>
        <location evidence="6">Cell membrane</location>
        <topology evidence="6">Multi-pass membrane protein</topology>
    </subcellularLocation>
    <subcellularLocation>
        <location evidence="3">Cell projection</location>
        <location evidence="3">Cilium</location>
    </subcellularLocation>
    <subcellularLocation>
        <location evidence="4">Cytoplasm</location>
    </subcellularLocation>
    <subcellularLocation>
        <location evidence="5">Golgi apparatus</location>
    </subcellularLocation>
</comment>
<dbReference type="Pfam" id="PF00211">
    <property type="entry name" value="Guanylate_cyc"/>
    <property type="match status" value="2"/>
</dbReference>
<evidence type="ECO:0000256" key="7">
    <source>
        <dbReference type="ARBA" id="ARBA00022475"/>
    </source>
</evidence>
<keyword evidence="27 29" id="KW-0456">Lyase</keyword>
<dbReference type="GO" id="GO:0005516">
    <property type="term" value="F:calmodulin binding"/>
    <property type="evidence" value="ECO:0007669"/>
    <property type="project" value="UniProtKB-KW"/>
</dbReference>
<evidence type="ECO:0000256" key="20">
    <source>
        <dbReference type="ARBA" id="ARBA00022860"/>
    </source>
</evidence>
<keyword evidence="15" id="KW-0677">Repeat</keyword>
<dbReference type="AlphaFoldDB" id="A0A9D3MXX4"/>
<feature type="transmembrane region" description="Helical" evidence="34">
    <location>
        <begin position="875"/>
        <end position="895"/>
    </location>
</feature>
<name>A0A9D3MXX4_ANGAN</name>
<evidence type="ECO:0000256" key="26">
    <source>
        <dbReference type="ARBA" id="ARBA00023211"/>
    </source>
</evidence>
<dbReference type="SUPFAM" id="SSF55073">
    <property type="entry name" value="Nucleotide cyclase"/>
    <property type="match status" value="2"/>
</dbReference>
<keyword evidence="10" id="KW-0597">Phosphoprotein</keyword>
<dbReference type="GO" id="GO:0046872">
    <property type="term" value="F:metal ion binding"/>
    <property type="evidence" value="ECO:0007669"/>
    <property type="project" value="UniProtKB-KW"/>
</dbReference>
<organism evidence="36 37">
    <name type="scientific">Anguilla anguilla</name>
    <name type="common">European freshwater eel</name>
    <name type="synonym">Muraena anguilla</name>
    <dbReference type="NCBI Taxonomy" id="7936"/>
    <lineage>
        <taxon>Eukaryota</taxon>
        <taxon>Metazoa</taxon>
        <taxon>Chordata</taxon>
        <taxon>Craniata</taxon>
        <taxon>Vertebrata</taxon>
        <taxon>Euteleostomi</taxon>
        <taxon>Actinopterygii</taxon>
        <taxon>Neopterygii</taxon>
        <taxon>Teleostei</taxon>
        <taxon>Anguilliformes</taxon>
        <taxon>Anguillidae</taxon>
        <taxon>Anguilla</taxon>
    </lineage>
</organism>
<protein>
    <recommendedName>
        <fullName evidence="29">adenylate cyclase</fullName>
        <ecNumber evidence="29">4.6.1.1</ecNumber>
    </recommendedName>
</protein>
<keyword evidence="28" id="KW-0966">Cell projection</keyword>
<evidence type="ECO:0000256" key="21">
    <source>
        <dbReference type="ARBA" id="ARBA00022989"/>
    </source>
</evidence>
<evidence type="ECO:0000256" key="12">
    <source>
        <dbReference type="ARBA" id="ARBA00022692"/>
    </source>
</evidence>
<evidence type="ECO:0000256" key="24">
    <source>
        <dbReference type="ARBA" id="ARBA00023136"/>
    </source>
</evidence>
<keyword evidence="16 29" id="KW-0547">Nucleotide-binding</keyword>
<evidence type="ECO:0000256" key="22">
    <source>
        <dbReference type="ARBA" id="ARBA00022998"/>
    </source>
</evidence>
<evidence type="ECO:0000256" key="13">
    <source>
        <dbReference type="ARBA" id="ARBA00022723"/>
    </source>
</evidence>
<keyword evidence="25" id="KW-0325">Glycoprotein</keyword>
<keyword evidence="19" id="KW-0832">Ubl conjugation</keyword>
<dbReference type="GO" id="GO:0006171">
    <property type="term" value="P:cAMP biosynthetic process"/>
    <property type="evidence" value="ECO:0007669"/>
    <property type="project" value="UniProtKB-KW"/>
</dbReference>
<keyword evidence="7" id="KW-1003">Cell membrane</keyword>
<evidence type="ECO:0000256" key="11">
    <source>
        <dbReference type="ARBA" id="ARBA00022606"/>
    </source>
</evidence>
<feature type="transmembrane region" description="Helical" evidence="34">
    <location>
        <begin position="106"/>
        <end position="129"/>
    </location>
</feature>
<feature type="transmembrane region" description="Helical" evidence="34">
    <location>
        <begin position="759"/>
        <end position="778"/>
    </location>
</feature>
<evidence type="ECO:0000256" key="6">
    <source>
        <dbReference type="ARBA" id="ARBA00004651"/>
    </source>
</evidence>
<keyword evidence="26 31" id="KW-0464">Manganese</keyword>
<feature type="binding site" evidence="30">
    <location>
        <position position="1014"/>
    </location>
    <ligand>
        <name>ATP</name>
        <dbReference type="ChEBI" id="CHEBI:30616"/>
    </ligand>
</feature>
<keyword evidence="17 29" id="KW-0067">ATP-binding</keyword>
<dbReference type="GO" id="GO:0004016">
    <property type="term" value="F:adenylate cyclase activity"/>
    <property type="evidence" value="ECO:0007669"/>
    <property type="project" value="UniProtKB-EC"/>
</dbReference>
<comment type="similarity">
    <text evidence="29 32">Belongs to the adenylyl cyclase class-4/guanylyl cyclase family.</text>
</comment>
<dbReference type="GO" id="GO:0005794">
    <property type="term" value="C:Golgi apparatus"/>
    <property type="evidence" value="ECO:0007669"/>
    <property type="project" value="UniProtKB-SubCell"/>
</dbReference>
<comment type="cofactor">
    <cofactor evidence="2">
        <name>Mn(2+)</name>
        <dbReference type="ChEBI" id="CHEBI:29035"/>
    </cofactor>
</comment>
<keyword evidence="33" id="KW-0175">Coiled coil</keyword>
<evidence type="ECO:0000256" key="23">
    <source>
        <dbReference type="ARBA" id="ARBA00023034"/>
    </source>
</evidence>
<feature type="transmembrane region" description="Helical" evidence="34">
    <location>
        <begin position="230"/>
        <end position="247"/>
    </location>
</feature>
<dbReference type="Pfam" id="PF16214">
    <property type="entry name" value="AC_N"/>
    <property type="match status" value="1"/>
</dbReference>
<dbReference type="PROSITE" id="PS00452">
    <property type="entry name" value="GUANYLATE_CYCLASE_1"/>
    <property type="match status" value="2"/>
</dbReference>
<feature type="coiled-coil region" evidence="33">
    <location>
        <begin position="625"/>
        <end position="655"/>
    </location>
</feature>
<keyword evidence="37" id="KW-1185">Reference proteome</keyword>
<dbReference type="GO" id="GO:0007608">
    <property type="term" value="P:sensory perception of smell"/>
    <property type="evidence" value="ECO:0007669"/>
    <property type="project" value="UniProtKB-KW"/>
</dbReference>
<dbReference type="GO" id="GO:0005524">
    <property type="term" value="F:ATP binding"/>
    <property type="evidence" value="ECO:0007669"/>
    <property type="project" value="UniProtKB-UniRule"/>
</dbReference>
<dbReference type="SMART" id="SM00044">
    <property type="entry name" value="CYCc"/>
    <property type="match status" value="2"/>
</dbReference>
<reference evidence="36" key="1">
    <citation type="submission" date="2021-01" db="EMBL/GenBank/DDBJ databases">
        <title>A chromosome-scale assembly of European eel, Anguilla anguilla.</title>
        <authorList>
            <person name="Henkel C."/>
            <person name="Jong-Raadsen S.A."/>
            <person name="Dufour S."/>
            <person name="Weltzien F.-A."/>
            <person name="Palstra A.P."/>
            <person name="Pelster B."/>
            <person name="Spaink H.P."/>
            <person name="Van Den Thillart G.E."/>
            <person name="Jansen H."/>
            <person name="Zahm M."/>
            <person name="Klopp C."/>
            <person name="Cedric C."/>
            <person name="Louis A."/>
            <person name="Berthelot C."/>
            <person name="Parey E."/>
            <person name="Roest Crollius H."/>
            <person name="Montfort J."/>
            <person name="Robinson-Rechavi M."/>
            <person name="Bucao C."/>
            <person name="Bouchez O."/>
            <person name="Gislard M."/>
            <person name="Lluch J."/>
            <person name="Milhes M."/>
            <person name="Lampietro C."/>
            <person name="Lopez Roques C."/>
            <person name="Donnadieu C."/>
            <person name="Braasch I."/>
            <person name="Desvignes T."/>
            <person name="Postlethwait J."/>
            <person name="Bobe J."/>
            <person name="Guiguen Y."/>
            <person name="Dirks R."/>
        </authorList>
    </citation>
    <scope>NUCLEOTIDE SEQUENCE</scope>
    <source>
        <strain evidence="36">Tag_6206</strain>
        <tissue evidence="36">Liver</tissue>
    </source>
</reference>
<feature type="binding site" evidence="30">
    <location>
        <begin position="1108"/>
        <end position="1112"/>
    </location>
    <ligand>
        <name>ATP</name>
        <dbReference type="ChEBI" id="CHEBI:30616"/>
    </ligand>
</feature>
<dbReference type="EMBL" id="JAFIRN010000001">
    <property type="protein sequence ID" value="KAG5856929.1"/>
    <property type="molecule type" value="Genomic_DNA"/>
</dbReference>
<evidence type="ECO:0000256" key="18">
    <source>
        <dbReference type="ARBA" id="ARBA00022842"/>
    </source>
</evidence>
<dbReference type="PIRSF" id="PIRSF039050">
    <property type="entry name" value="Ade_cyc"/>
    <property type="match status" value="1"/>
</dbReference>
<evidence type="ECO:0000256" key="19">
    <source>
        <dbReference type="ARBA" id="ARBA00022843"/>
    </source>
</evidence>
<feature type="domain" description="Guanylate cyclase" evidence="35">
    <location>
        <begin position="962"/>
        <end position="1114"/>
    </location>
</feature>
<gene>
    <name evidence="36" type="ORF">ANANG_G00013120</name>
</gene>
<keyword evidence="22 29" id="KW-0115">cAMP biosynthesis</keyword>
<keyword evidence="11" id="KW-0716">Sensory transduction</keyword>
<evidence type="ECO:0000259" key="35">
    <source>
        <dbReference type="PROSITE" id="PS50125"/>
    </source>
</evidence>
<comment type="caution">
    <text evidence="36">The sequence shown here is derived from an EMBL/GenBank/DDBJ whole genome shotgun (WGS) entry which is preliminary data.</text>
</comment>
<evidence type="ECO:0000256" key="5">
    <source>
        <dbReference type="ARBA" id="ARBA00004555"/>
    </source>
</evidence>
<evidence type="ECO:0000256" key="28">
    <source>
        <dbReference type="ARBA" id="ARBA00023273"/>
    </source>
</evidence>
<evidence type="ECO:0000256" key="4">
    <source>
        <dbReference type="ARBA" id="ARBA00004496"/>
    </source>
</evidence>
<evidence type="ECO:0000256" key="31">
    <source>
        <dbReference type="PIRSR" id="PIRSR039050-51"/>
    </source>
</evidence>
<feature type="transmembrane region" description="Helical" evidence="34">
    <location>
        <begin position="715"/>
        <end position="739"/>
    </location>
</feature>
<dbReference type="FunFam" id="3.30.70.1230:FF:000006">
    <property type="entry name" value="Adenylate cyclase"/>
    <property type="match status" value="1"/>
</dbReference>
<dbReference type="Proteomes" id="UP001044222">
    <property type="component" value="Unassembled WGS sequence"/>
</dbReference>
<dbReference type="PANTHER" id="PTHR45627">
    <property type="entry name" value="ADENYLATE CYCLASE TYPE 1"/>
    <property type="match status" value="1"/>
</dbReference>
<dbReference type="InterPro" id="IPR029787">
    <property type="entry name" value="Nucleotide_cyclase"/>
</dbReference>
<keyword evidence="24 29" id="KW-0472">Membrane</keyword>
<evidence type="ECO:0000256" key="3">
    <source>
        <dbReference type="ARBA" id="ARBA00004138"/>
    </source>
</evidence>
<keyword evidence="18 29" id="KW-0460">Magnesium</keyword>
<evidence type="ECO:0000256" key="32">
    <source>
        <dbReference type="RuleBase" id="RU000405"/>
    </source>
</evidence>
<evidence type="ECO:0000256" key="34">
    <source>
        <dbReference type="SAM" id="Phobius"/>
    </source>
</evidence>
<keyword evidence="14" id="KW-0552">Olfaction</keyword>
<dbReference type="InterPro" id="IPR030672">
    <property type="entry name" value="Adcy"/>
</dbReference>
<keyword evidence="21 34" id="KW-1133">Transmembrane helix</keyword>
<comment type="cofactor">
    <cofactor evidence="31">
        <name>Mg(2+)</name>
        <dbReference type="ChEBI" id="CHEBI:18420"/>
    </cofactor>
    <cofactor evidence="31">
        <name>Mn(2+)</name>
        <dbReference type="ChEBI" id="CHEBI:29035"/>
    </cofactor>
    <text evidence="31">Binds 2 magnesium ions per subunit. Is also active with manganese (in vitro).</text>
</comment>
<feature type="domain" description="Guanylate cyclase" evidence="35">
    <location>
        <begin position="319"/>
        <end position="446"/>
    </location>
</feature>
<dbReference type="GO" id="GO:0005929">
    <property type="term" value="C:cilium"/>
    <property type="evidence" value="ECO:0007669"/>
    <property type="project" value="UniProtKB-SubCell"/>
</dbReference>
<comment type="function">
    <text evidence="29">Catalyzes the formation of the signaling molecule cAMP in response to G-protein signaling.</text>
</comment>
<comment type="catalytic activity">
    <reaction evidence="1 29">
        <text>ATP = 3',5'-cyclic AMP + diphosphate</text>
        <dbReference type="Rhea" id="RHEA:15389"/>
        <dbReference type="ChEBI" id="CHEBI:30616"/>
        <dbReference type="ChEBI" id="CHEBI:33019"/>
        <dbReference type="ChEBI" id="CHEBI:58165"/>
        <dbReference type="EC" id="4.6.1.1"/>
    </reaction>
</comment>
<evidence type="ECO:0000256" key="15">
    <source>
        <dbReference type="ARBA" id="ARBA00022737"/>
    </source>
</evidence>
<dbReference type="PROSITE" id="PS50125">
    <property type="entry name" value="GUANYLATE_CYCLASE_2"/>
    <property type="match status" value="2"/>
</dbReference>
<evidence type="ECO:0000256" key="29">
    <source>
        <dbReference type="PIRNR" id="PIRNR039050"/>
    </source>
</evidence>
<evidence type="ECO:0000313" key="36">
    <source>
        <dbReference type="EMBL" id="KAG5856929.1"/>
    </source>
</evidence>
<feature type="binding site" evidence="30">
    <location>
        <begin position="366"/>
        <end position="368"/>
    </location>
    <ligand>
        <name>ATP</name>
        <dbReference type="ChEBI" id="CHEBI:30616"/>
    </ligand>
</feature>
<feature type="binding site" evidence="31">
    <location>
        <position position="368"/>
    </location>
    <ligand>
        <name>Mg(2+)</name>
        <dbReference type="ChEBI" id="CHEBI:18420"/>
        <label>1</label>
        <note>catalytic</note>
    </ligand>
</feature>
<feature type="binding site" evidence="30">
    <location>
        <begin position="1101"/>
        <end position="1103"/>
    </location>
    <ligand>
        <name>ATP</name>
        <dbReference type="ChEBI" id="CHEBI:30616"/>
    </ligand>
</feature>
<feature type="binding site" evidence="31">
    <location>
        <position position="368"/>
    </location>
    <ligand>
        <name>Mg(2+)</name>
        <dbReference type="ChEBI" id="CHEBI:18420"/>
        <label>2</label>
        <note>catalytic</note>
    </ligand>
</feature>
<evidence type="ECO:0000256" key="8">
    <source>
        <dbReference type="ARBA" id="ARBA00022490"/>
    </source>
</evidence>
<feature type="binding site" evidence="30">
    <location>
        <position position="1148"/>
    </location>
    <ligand>
        <name>ATP</name>
        <dbReference type="ChEBI" id="CHEBI:30616"/>
    </ligand>
</feature>
<keyword evidence="8" id="KW-0963">Cytoplasm</keyword>
<keyword evidence="9" id="KW-1017">Isopeptide bond</keyword>
<dbReference type="CDD" id="cd07302">
    <property type="entry name" value="CHD"/>
    <property type="match status" value="2"/>
</dbReference>
<dbReference type="InterPro" id="IPR001054">
    <property type="entry name" value="A/G_cyclase"/>
</dbReference>
<keyword evidence="23" id="KW-0333">Golgi apparatus</keyword>
<dbReference type="GO" id="GO:0007189">
    <property type="term" value="P:adenylate cyclase-activating G protein-coupled receptor signaling pathway"/>
    <property type="evidence" value="ECO:0007669"/>
    <property type="project" value="TreeGrafter"/>
</dbReference>
<keyword evidence="12 34" id="KW-0812">Transmembrane</keyword>
<evidence type="ECO:0000256" key="17">
    <source>
        <dbReference type="ARBA" id="ARBA00022840"/>
    </source>
</evidence>
<dbReference type="InterPro" id="IPR018297">
    <property type="entry name" value="A/G_cyclase_CS"/>
</dbReference>
<evidence type="ECO:0000256" key="25">
    <source>
        <dbReference type="ARBA" id="ARBA00023180"/>
    </source>
</evidence>
<dbReference type="FunFam" id="3.30.70.1230:FF:000009">
    <property type="entry name" value="Adenylate cyclase"/>
    <property type="match status" value="1"/>
</dbReference>
<accession>A0A9D3MXX4</accession>
<feature type="binding site" evidence="30">
    <location>
        <begin position="324"/>
        <end position="329"/>
    </location>
    <ligand>
        <name>ATP</name>
        <dbReference type="ChEBI" id="CHEBI:30616"/>
    </ligand>
</feature>
<dbReference type="InterPro" id="IPR032628">
    <property type="entry name" value="AC_N"/>
</dbReference>
<feature type="transmembrane region" description="Helical" evidence="34">
    <location>
        <begin position="190"/>
        <end position="210"/>
    </location>
</feature>
<feature type="transmembrane region" description="Helical" evidence="34">
    <location>
        <begin position="78"/>
        <end position="100"/>
    </location>
</feature>
<dbReference type="Gene3D" id="3.30.70.1230">
    <property type="entry name" value="Nucleotide cyclase"/>
    <property type="match status" value="2"/>
</dbReference>
<feature type="binding site" evidence="31">
    <location>
        <position position="325"/>
    </location>
    <ligand>
        <name>Mg(2+)</name>
        <dbReference type="ChEBI" id="CHEBI:18420"/>
        <label>2</label>
        <note>catalytic</note>
    </ligand>
</feature>
<evidence type="ECO:0000256" key="10">
    <source>
        <dbReference type="ARBA" id="ARBA00022553"/>
    </source>
</evidence>
<sequence length="1183" mass="133642">MPRNRAFSEPECSAEYSADCSVTLPSDPGQAVGRTHEVTVRSSGCCLCLPRFMRLTFAPESLENLYQTYFRRQRHETLLVLVVFAALFDCYVIIMCAVVYTRDKLATTLVATVGLLAHVLLYVLCRFGLLPDRVARRVVPYALWVLIAAQIFSYLGLNFARFHQASDTVGWQAFFVFSSFLTLPLRLTPIVLITALSCAIHTLVLGVTIAQQQQEQLQGAALGRQLLANVVIYMCAITVGIMSYYMADRKHRKAFLEARQSLEVKLNLEEQSQQQERLLLSILPKHIADEMLQDMKKEPSQKEMQQFNTMYMYRHENVSILFADIVGFTQLSSACSAQELVKLLNELFARFDKLAAKYHQLRIKILGDCYYCICGLPDYREDHAACSIMMGLAMVEAISYVREKTQTEVDMRVGVHTGTVLGGVLGQKRWQYDVWSTDVTVANKMEAGGIPGRVHISQSTMECLHGEFNVEPGHGGERCDYLKEKGIETYLVVVPKGPVCRNGINGVKLSVTSSNGNSPLLINTTECNGSVHTACTTPEELEELDTRKDQENLPDYKTTGHKENNPANYDILPIQCNSQPENSLATGTQHKDLLQNDKIISAYKRNKDYLVVNPSFPNPRRRLRLRDLAERVIDAQENEQELNKLLNEALLERETVQALKGTHTNRLSLRFVDPELETRFSVEKEKQSGAAFSCSCVVLLFTAVMEALIDPYLIVNYVTLVIGEVLLLILTVCSLAAIFPRVFPKKLVSFSAWIDHTRWARNTWAMAAIFILTMADMVDMLSCQQTPLPAGNSSTGAPPGPVGEGGCAENPKYYSYIAVLALLATTMLVQVSHMVKLTLMLLIIVATGVVNLYSWRDIFDEYDRVRFKEYRVSLVPSKYSMTLMVFIMMISFYYFSRHVEKLARTLFLWKMEVHDQKERVYEMRRWNEALVTNMLPEHVARHFLGSKKRDEELYSQSYDEIGVMFASIPNFSDFYTEESINNGGIECLRFLNEIISDFDSLLDEPQFRCITKIKTIGSTYMAASGVIPDANTNGYNCLKKEELSDKERWQHLADLADFALAMKVTLMNINYQSFNNFMLRIGLNKGAVLAGVIGARKPHYDIWGNTVNVASRMESTGVMGNIQVVEDCYAILKEYGFRFVRRGPIFVKGKGELLTFFLKGRDKQGSFINGSSVTLPHQVEDSS</sequence>
<dbReference type="PANTHER" id="PTHR45627:SF30">
    <property type="entry name" value="ADENYLATE CYCLASE TYPE 3"/>
    <property type="match status" value="1"/>
</dbReference>
<dbReference type="GO" id="GO:0035556">
    <property type="term" value="P:intracellular signal transduction"/>
    <property type="evidence" value="ECO:0007669"/>
    <property type="project" value="InterPro"/>
</dbReference>
<evidence type="ECO:0000313" key="37">
    <source>
        <dbReference type="Proteomes" id="UP001044222"/>
    </source>
</evidence>
<feature type="transmembrane region" description="Helical" evidence="34">
    <location>
        <begin position="837"/>
        <end position="855"/>
    </location>
</feature>
<dbReference type="GO" id="GO:0005886">
    <property type="term" value="C:plasma membrane"/>
    <property type="evidence" value="ECO:0007669"/>
    <property type="project" value="UniProtKB-SubCell"/>
</dbReference>
<evidence type="ECO:0000256" key="1">
    <source>
        <dbReference type="ARBA" id="ARBA00001593"/>
    </source>
</evidence>
<evidence type="ECO:0000256" key="30">
    <source>
        <dbReference type="PIRSR" id="PIRSR039050-50"/>
    </source>
</evidence>